<keyword evidence="3" id="KW-1185">Reference proteome</keyword>
<feature type="region of interest" description="Disordered" evidence="1">
    <location>
        <begin position="86"/>
        <end position="105"/>
    </location>
</feature>
<feature type="compositionally biased region" description="Basic and acidic residues" evidence="1">
    <location>
        <begin position="13"/>
        <end position="23"/>
    </location>
</feature>
<evidence type="ECO:0000313" key="2">
    <source>
        <dbReference type="EMBL" id="SMB84587.1"/>
    </source>
</evidence>
<evidence type="ECO:0000313" key="3">
    <source>
        <dbReference type="Proteomes" id="UP000192582"/>
    </source>
</evidence>
<gene>
    <name evidence="2" type="ORF">SAMN00790413_05205</name>
</gene>
<dbReference type="EMBL" id="FWWU01000007">
    <property type="protein sequence ID" value="SMB84587.1"/>
    <property type="molecule type" value="Genomic_DNA"/>
</dbReference>
<reference evidence="2 3" key="1">
    <citation type="submission" date="2017-04" db="EMBL/GenBank/DDBJ databases">
        <authorList>
            <person name="Afonso C.L."/>
            <person name="Miller P.J."/>
            <person name="Scott M.A."/>
            <person name="Spackman E."/>
            <person name="Goraichik I."/>
            <person name="Dimitrov K.M."/>
            <person name="Suarez D.L."/>
            <person name="Swayne D.E."/>
        </authorList>
    </citation>
    <scope>NUCLEOTIDE SEQUENCE [LARGE SCALE GENOMIC DNA]</scope>
    <source>
        <strain evidence="2 3">KR-140</strain>
    </source>
</reference>
<accession>A0A1W1UU06</accession>
<evidence type="ECO:0000256" key="1">
    <source>
        <dbReference type="SAM" id="MobiDB-lite"/>
    </source>
</evidence>
<dbReference type="AlphaFoldDB" id="A0A1W1UU06"/>
<proteinExistence type="predicted"/>
<sequence length="105" mass="11561">MARRAPLGPLQCPRERSPTHTEELAPPSAHTRIRAYRAGEEVAVFVVLTQRLAVFVDTLTTDADWDHVYGNAEFLSGGTLPAAWPPSNVRRTASTKSRSCPAFEK</sequence>
<organism evidence="2 3">
    <name type="scientific">Deinococcus hopiensis KR-140</name>
    <dbReference type="NCBI Taxonomy" id="695939"/>
    <lineage>
        <taxon>Bacteria</taxon>
        <taxon>Thermotogati</taxon>
        <taxon>Deinococcota</taxon>
        <taxon>Deinococci</taxon>
        <taxon>Deinococcales</taxon>
        <taxon>Deinococcaceae</taxon>
        <taxon>Deinococcus</taxon>
    </lineage>
</organism>
<feature type="region of interest" description="Disordered" evidence="1">
    <location>
        <begin position="1"/>
        <end position="28"/>
    </location>
</feature>
<feature type="compositionally biased region" description="Polar residues" evidence="1">
    <location>
        <begin position="89"/>
        <end position="98"/>
    </location>
</feature>
<name>A0A1W1UU06_9DEIO</name>
<dbReference type="Proteomes" id="UP000192582">
    <property type="component" value="Unassembled WGS sequence"/>
</dbReference>
<protein>
    <submittedName>
        <fullName evidence="2">Uncharacterized protein</fullName>
    </submittedName>
</protein>